<evidence type="ECO:0000256" key="11">
    <source>
        <dbReference type="ARBA" id="ARBA00023004"/>
    </source>
</evidence>
<evidence type="ECO:0000256" key="12">
    <source>
        <dbReference type="ARBA" id="ARBA00023014"/>
    </source>
</evidence>
<dbReference type="EMBL" id="PNEN01000575">
    <property type="protein sequence ID" value="PPJ53834.1"/>
    <property type="molecule type" value="Genomic_DNA"/>
</dbReference>
<dbReference type="InterPro" id="IPR006554">
    <property type="entry name" value="Helicase-like_DEXD_c2"/>
</dbReference>
<evidence type="ECO:0000256" key="23">
    <source>
        <dbReference type="SAM" id="MobiDB-lite"/>
    </source>
</evidence>
<dbReference type="GO" id="GO:0005524">
    <property type="term" value="F:ATP binding"/>
    <property type="evidence" value="ECO:0007669"/>
    <property type="project" value="UniProtKB-KW"/>
</dbReference>
<evidence type="ECO:0000256" key="9">
    <source>
        <dbReference type="ARBA" id="ARBA00022806"/>
    </source>
</evidence>
<dbReference type="Pfam" id="PF06733">
    <property type="entry name" value="DEAD_2"/>
    <property type="match status" value="1"/>
</dbReference>
<evidence type="ECO:0000256" key="17">
    <source>
        <dbReference type="ARBA" id="ARBA00029709"/>
    </source>
</evidence>
<keyword evidence="7" id="KW-0547">Nucleotide-binding</keyword>
<evidence type="ECO:0000256" key="15">
    <source>
        <dbReference type="ARBA" id="ARBA00023242"/>
    </source>
</evidence>
<evidence type="ECO:0000313" key="25">
    <source>
        <dbReference type="EMBL" id="PPJ53834.1"/>
    </source>
</evidence>
<sequence>MEGKDFHHPFRPYDIQQQFMEGVYNCIEHGKVGIFESPTGTGKSLSLICGSLTWLREHKRKMFDEAMASVEVGDDEPEWMTEAARSARSREIRHMREEFEARLTFVRERESKVRERAHRIANEGPAFKRQKRSDEQPEEYADEEQFVLADYDSSDENSPAQSQYSAESTKLMEKLGLLPKSADQENDAADADELKIYFCSRTHSQLSQFIGELKRVRLPPGLPPGEEQGVTEGACSVEELKHLTLGSRQNLCINPRVNKLSTQTAINERCAELQQSNVAADKKCQYLPRKENEDVLLDFRDHALAKIRDIEDLAGLGSKLGVCPYYASRPGIGYAEIVTLPYPLLLHKAAREALDISIKGHVVIIDEAHNLMDSVESIYSASINDSQLQQAKAGLAEYYRKFNKRLKDKNRMYVTQLIKVINSLLQFASQVRQQGSDGATTTASSLLAQHNADQINLAKLVQYISASKLARKVEGYIVHLARAEAGTKQKHTASQAAAADVPTLAHLQNFLPCLMNPAKEGRFTWSKVDDKVTIKYMLLDPAEHFRDIVENARSVILAGGTMSPMEDYKQQLFPYLDDITTFSCGHLIPPSNLFVRTISSDNEGMIDFTFKSRDKNMLRAGKALLQLAPKVEGGIVVFFPSYSYIDNILRAWKTAGIISKLEALKPLFFDTRGLNQEDPFTAYTAAIHKDPKRGALLLSVIGGKLSEGINFSNELGRCVVVVGLPFPNYADPDWKAKMEYLEERAAQRGQPKGRASREHGENVTMRSVNQAIGRAIRHKDDWASILLFDARYADERFRRKLPGWIRDCVDAKADGSVGTVVNGLGQFFERKS</sequence>
<keyword evidence="26" id="KW-1185">Reference proteome</keyword>
<dbReference type="InterPro" id="IPR045028">
    <property type="entry name" value="DinG/Rad3-like"/>
</dbReference>
<dbReference type="EC" id="5.6.2.3" evidence="18"/>
<evidence type="ECO:0000256" key="3">
    <source>
        <dbReference type="ARBA" id="ARBA00008435"/>
    </source>
</evidence>
<protein>
    <recommendedName>
        <fullName evidence="5">ATP-dependent DNA helicase CHL1</fullName>
        <ecNumber evidence="18">5.6.2.3</ecNumber>
    </recommendedName>
    <alternativeName>
        <fullName evidence="4">ATP-dependent DNA helicase chl1</fullName>
    </alternativeName>
    <alternativeName>
        <fullName evidence="17">Chromosome loss protein 1</fullName>
    </alternativeName>
    <alternativeName>
        <fullName evidence="19 20">DNA 5'-3' helicase CHL1</fullName>
    </alternativeName>
</protein>
<dbReference type="GO" id="GO:0046872">
    <property type="term" value="F:metal ion binding"/>
    <property type="evidence" value="ECO:0007669"/>
    <property type="project" value="UniProtKB-KW"/>
</dbReference>
<evidence type="ECO:0000259" key="24">
    <source>
        <dbReference type="PROSITE" id="PS51193"/>
    </source>
</evidence>
<evidence type="ECO:0000256" key="22">
    <source>
        <dbReference type="ARBA" id="ARBA00048954"/>
    </source>
</evidence>
<evidence type="ECO:0000256" key="5">
    <source>
        <dbReference type="ARBA" id="ARBA00017386"/>
    </source>
</evidence>
<keyword evidence="14" id="KW-0413">Isomerase</keyword>
<reference evidence="26" key="1">
    <citation type="journal article" date="2017" name="bioRxiv">
        <title>Conservation of a gene cluster reveals novel cercosporin biosynthetic mechanisms and extends production to the genus Colletotrichum.</title>
        <authorList>
            <person name="de Jonge R."/>
            <person name="Ebert M.K."/>
            <person name="Huitt-Roehl C.R."/>
            <person name="Pal P."/>
            <person name="Suttle J.C."/>
            <person name="Spanner R.E."/>
            <person name="Neubauer J.D."/>
            <person name="Jurick W.M.II."/>
            <person name="Stott K.A."/>
            <person name="Secor G.A."/>
            <person name="Thomma B.P.H.J."/>
            <person name="Van de Peer Y."/>
            <person name="Townsend C.A."/>
            <person name="Bolton M.D."/>
        </authorList>
    </citation>
    <scope>NUCLEOTIDE SEQUENCE [LARGE SCALE GENOMIC DNA]</scope>
    <source>
        <strain evidence="26">CBS538.71</strain>
    </source>
</reference>
<dbReference type="AlphaFoldDB" id="A0A2S6C268"/>
<dbReference type="InterPro" id="IPR010614">
    <property type="entry name" value="RAD3-like_helicase_DEAD"/>
</dbReference>
<name>A0A2S6C268_9PEZI</name>
<dbReference type="GO" id="GO:0016818">
    <property type="term" value="F:hydrolase activity, acting on acid anhydrides, in phosphorus-containing anhydrides"/>
    <property type="evidence" value="ECO:0007669"/>
    <property type="project" value="InterPro"/>
</dbReference>
<evidence type="ECO:0000256" key="20">
    <source>
        <dbReference type="ARBA" id="ARBA00045008"/>
    </source>
</evidence>
<evidence type="ECO:0000256" key="4">
    <source>
        <dbReference type="ARBA" id="ARBA00016387"/>
    </source>
</evidence>
<dbReference type="SMART" id="SM00488">
    <property type="entry name" value="DEXDc2"/>
    <property type="match status" value="1"/>
</dbReference>
<evidence type="ECO:0000256" key="8">
    <source>
        <dbReference type="ARBA" id="ARBA00022801"/>
    </source>
</evidence>
<keyword evidence="9" id="KW-0347">Helicase</keyword>
<dbReference type="NCBIfam" id="TIGR00604">
    <property type="entry name" value="rad3"/>
    <property type="match status" value="1"/>
</dbReference>
<evidence type="ECO:0000256" key="6">
    <source>
        <dbReference type="ARBA" id="ARBA00022723"/>
    </source>
</evidence>
<keyword evidence="15" id="KW-0539">Nucleus</keyword>
<dbReference type="Proteomes" id="UP000237631">
    <property type="component" value="Unassembled WGS sequence"/>
</dbReference>
<keyword evidence="11" id="KW-0408">Iron</keyword>
<dbReference type="SUPFAM" id="SSF52540">
    <property type="entry name" value="P-loop containing nucleoside triphosphate hydrolases"/>
    <property type="match status" value="1"/>
</dbReference>
<evidence type="ECO:0000256" key="18">
    <source>
        <dbReference type="ARBA" id="ARBA00044969"/>
    </source>
</evidence>
<keyword evidence="8" id="KW-0378">Hydrolase</keyword>
<gene>
    <name evidence="25" type="ORF">CBER1_03243</name>
</gene>
<feature type="region of interest" description="Disordered" evidence="23">
    <location>
        <begin position="116"/>
        <end position="142"/>
    </location>
</feature>
<comment type="catalytic activity">
    <reaction evidence="22">
        <text>ATP + H2O = ADP + phosphate + H(+)</text>
        <dbReference type="Rhea" id="RHEA:13065"/>
        <dbReference type="ChEBI" id="CHEBI:15377"/>
        <dbReference type="ChEBI" id="CHEBI:15378"/>
        <dbReference type="ChEBI" id="CHEBI:30616"/>
        <dbReference type="ChEBI" id="CHEBI:43474"/>
        <dbReference type="ChEBI" id="CHEBI:456216"/>
        <dbReference type="EC" id="5.6.2.3"/>
    </reaction>
</comment>
<feature type="region of interest" description="Disordered" evidence="23">
    <location>
        <begin position="745"/>
        <end position="764"/>
    </location>
</feature>
<keyword evidence="10" id="KW-0067">ATP-binding</keyword>
<comment type="similarity">
    <text evidence="3">Belongs to the DEAD box helicase family. DEAH subfamily. DDX11/CHL1 sub-subfamily.</text>
</comment>
<evidence type="ECO:0000256" key="10">
    <source>
        <dbReference type="ARBA" id="ARBA00022840"/>
    </source>
</evidence>
<dbReference type="InterPro" id="IPR027417">
    <property type="entry name" value="P-loop_NTPase"/>
</dbReference>
<dbReference type="PROSITE" id="PS51193">
    <property type="entry name" value="HELICASE_ATP_BIND_2"/>
    <property type="match status" value="1"/>
</dbReference>
<keyword evidence="16" id="KW-0131">Cell cycle</keyword>
<evidence type="ECO:0000256" key="21">
    <source>
        <dbReference type="ARBA" id="ARBA00045702"/>
    </source>
</evidence>
<dbReference type="Gene3D" id="3.40.50.300">
    <property type="entry name" value="P-loop containing nucleotide triphosphate hydrolases"/>
    <property type="match status" value="3"/>
</dbReference>
<evidence type="ECO:0000256" key="16">
    <source>
        <dbReference type="ARBA" id="ARBA00023306"/>
    </source>
</evidence>
<dbReference type="FunFam" id="3.40.50.300:FF:002774">
    <property type="entry name" value="ATP-dependent DNA helicase chl1"/>
    <property type="match status" value="1"/>
</dbReference>
<evidence type="ECO:0000256" key="2">
    <source>
        <dbReference type="ARBA" id="ARBA00004123"/>
    </source>
</evidence>
<keyword evidence="12" id="KW-0411">Iron-sulfur</keyword>
<evidence type="ECO:0000256" key="13">
    <source>
        <dbReference type="ARBA" id="ARBA00023125"/>
    </source>
</evidence>
<comment type="caution">
    <text evidence="25">The sequence shown here is derived from an EMBL/GenBank/DDBJ whole genome shotgun (WGS) entry which is preliminary data.</text>
</comment>
<dbReference type="InterPro" id="IPR014013">
    <property type="entry name" value="Helic_SF1/SF2_ATP-bd_DinG/Rad3"/>
</dbReference>
<dbReference type="GO" id="GO:0003677">
    <property type="term" value="F:DNA binding"/>
    <property type="evidence" value="ECO:0007669"/>
    <property type="project" value="UniProtKB-KW"/>
</dbReference>
<feature type="domain" description="Helicase ATP-binding" evidence="24">
    <location>
        <begin position="2"/>
        <end position="422"/>
    </location>
</feature>
<dbReference type="CDD" id="cd18788">
    <property type="entry name" value="SF2_C_XPD"/>
    <property type="match status" value="1"/>
</dbReference>
<dbReference type="GO" id="GO:0005634">
    <property type="term" value="C:nucleus"/>
    <property type="evidence" value="ECO:0007669"/>
    <property type="project" value="UniProtKB-SubCell"/>
</dbReference>
<dbReference type="SMART" id="SM00491">
    <property type="entry name" value="HELICc2"/>
    <property type="match status" value="1"/>
</dbReference>
<organism evidence="25 26">
    <name type="scientific">Cercospora berteroae</name>
    <dbReference type="NCBI Taxonomy" id="357750"/>
    <lineage>
        <taxon>Eukaryota</taxon>
        <taxon>Fungi</taxon>
        <taxon>Dikarya</taxon>
        <taxon>Ascomycota</taxon>
        <taxon>Pezizomycotina</taxon>
        <taxon>Dothideomycetes</taxon>
        <taxon>Dothideomycetidae</taxon>
        <taxon>Mycosphaerellales</taxon>
        <taxon>Mycosphaerellaceae</taxon>
        <taxon>Cercospora</taxon>
    </lineage>
</organism>
<evidence type="ECO:0000256" key="7">
    <source>
        <dbReference type="ARBA" id="ARBA00022741"/>
    </source>
</evidence>
<comment type="subcellular location">
    <subcellularLocation>
        <location evidence="2">Nucleus</location>
    </subcellularLocation>
</comment>
<evidence type="ECO:0000256" key="1">
    <source>
        <dbReference type="ARBA" id="ARBA00001966"/>
    </source>
</evidence>
<dbReference type="Pfam" id="PF13307">
    <property type="entry name" value="Helicase_C_2"/>
    <property type="match status" value="1"/>
</dbReference>
<accession>A0A2S6C268</accession>
<evidence type="ECO:0000256" key="19">
    <source>
        <dbReference type="ARBA" id="ARBA00044998"/>
    </source>
</evidence>
<proteinExistence type="inferred from homology"/>
<dbReference type="InterPro" id="IPR006555">
    <property type="entry name" value="ATP-dep_Helicase_C"/>
</dbReference>
<dbReference type="OrthoDB" id="267079at2759"/>
<evidence type="ECO:0000313" key="26">
    <source>
        <dbReference type="Proteomes" id="UP000237631"/>
    </source>
</evidence>
<dbReference type="PANTHER" id="PTHR11472:SF41">
    <property type="entry name" value="ATP-DEPENDENT DNA HELICASE DDX11-RELATED"/>
    <property type="match status" value="1"/>
</dbReference>
<dbReference type="GO" id="GO:0043139">
    <property type="term" value="F:5'-3' DNA helicase activity"/>
    <property type="evidence" value="ECO:0007669"/>
    <property type="project" value="UniProtKB-EC"/>
</dbReference>
<comment type="cofactor">
    <cofactor evidence="1">
        <name>[4Fe-4S] cluster</name>
        <dbReference type="ChEBI" id="CHEBI:49883"/>
    </cofactor>
</comment>
<keyword evidence="13" id="KW-0238">DNA-binding</keyword>
<dbReference type="STRING" id="357750.A0A2S6C268"/>
<comment type="function">
    <text evidence="21">ATP-dependent DNA helicase important for chromosome transmission and normal cell cycle progression in G(2)/M. May have a role in changing DNA topology to allow the loading of proteins involved in maintaining sister chromatid cohesion in the vicinity of the centromeres. Has a specific role in chromosome segregation during meiosis II.</text>
</comment>
<evidence type="ECO:0000256" key="14">
    <source>
        <dbReference type="ARBA" id="ARBA00023235"/>
    </source>
</evidence>
<dbReference type="PANTHER" id="PTHR11472">
    <property type="entry name" value="DNA REPAIR DEAD HELICASE RAD3/XP-D SUBFAMILY MEMBER"/>
    <property type="match status" value="1"/>
</dbReference>
<dbReference type="InterPro" id="IPR013020">
    <property type="entry name" value="Rad3/Chl1-like"/>
</dbReference>
<keyword evidence="6" id="KW-0479">Metal-binding</keyword>
<dbReference type="GO" id="GO:0006139">
    <property type="term" value="P:nucleobase-containing compound metabolic process"/>
    <property type="evidence" value="ECO:0007669"/>
    <property type="project" value="InterPro"/>
</dbReference>
<dbReference type="GO" id="GO:0051536">
    <property type="term" value="F:iron-sulfur cluster binding"/>
    <property type="evidence" value="ECO:0007669"/>
    <property type="project" value="UniProtKB-KW"/>
</dbReference>
<dbReference type="GO" id="GO:0034085">
    <property type="term" value="P:establishment of sister chromatid cohesion"/>
    <property type="evidence" value="ECO:0007669"/>
    <property type="project" value="TreeGrafter"/>
</dbReference>